<dbReference type="Proteomes" id="UP000015530">
    <property type="component" value="Unassembled WGS sequence"/>
</dbReference>
<evidence type="ECO:0000313" key="2">
    <source>
        <dbReference type="Proteomes" id="UP000015530"/>
    </source>
</evidence>
<protein>
    <submittedName>
        <fullName evidence="1">Uncharacterized protein</fullName>
    </submittedName>
</protein>
<comment type="caution">
    <text evidence="1">The sequence shown here is derived from an EMBL/GenBank/DDBJ whole genome shotgun (WGS) entry which is preliminary data.</text>
</comment>
<reference evidence="2" key="1">
    <citation type="journal article" date="2013" name="Mol. Plant Microbe Interact.">
        <title>Global aspects of pacC regulation of pathogenicity genes in Colletotrichum gloeosporioides as revealed by transcriptome analysis.</title>
        <authorList>
            <person name="Alkan N."/>
            <person name="Meng X."/>
            <person name="Friedlander G."/>
            <person name="Reuveni E."/>
            <person name="Sukno S."/>
            <person name="Sherman A."/>
            <person name="Thon M."/>
            <person name="Fluhr R."/>
            <person name="Prusky D."/>
        </authorList>
    </citation>
    <scope>NUCLEOTIDE SEQUENCE [LARGE SCALE GENOMIC DNA]</scope>
    <source>
        <strain evidence="2">Cg-14</strain>
    </source>
</reference>
<organism evidence="1 2">
    <name type="scientific">Colletotrichum gloeosporioides (strain Cg-14)</name>
    <name type="common">Anthracnose fungus</name>
    <name type="synonym">Glomerella cingulata</name>
    <dbReference type="NCBI Taxonomy" id="1237896"/>
    <lineage>
        <taxon>Eukaryota</taxon>
        <taxon>Fungi</taxon>
        <taxon>Dikarya</taxon>
        <taxon>Ascomycota</taxon>
        <taxon>Pezizomycotina</taxon>
        <taxon>Sordariomycetes</taxon>
        <taxon>Hypocreomycetidae</taxon>
        <taxon>Glomerellales</taxon>
        <taxon>Glomerellaceae</taxon>
        <taxon>Colletotrichum</taxon>
        <taxon>Colletotrichum gloeosporioides species complex</taxon>
    </lineage>
</organism>
<dbReference type="EMBL" id="AMYD01002623">
    <property type="protein sequence ID" value="EQB48422.1"/>
    <property type="molecule type" value="Genomic_DNA"/>
</dbReference>
<dbReference type="HOGENOM" id="CLU_3406339_0_0_1"/>
<accession>T0JYU2</accession>
<gene>
    <name evidence="1" type="ORF">CGLO_12348</name>
</gene>
<sequence length="30" mass="3111">MTAVISGFIDLKDLSNLANIGALLTFAMGL</sequence>
<proteinExistence type="predicted"/>
<name>T0JYU2_COLGC</name>
<evidence type="ECO:0000313" key="1">
    <source>
        <dbReference type="EMBL" id="EQB48422.1"/>
    </source>
</evidence>
<dbReference type="AlphaFoldDB" id="T0JYU2"/>